<proteinExistence type="predicted"/>
<dbReference type="AlphaFoldDB" id="A0A7T8KB97"/>
<gene>
    <name evidence="1" type="ORF">FKW44_004128</name>
</gene>
<dbReference type="Proteomes" id="UP000595437">
    <property type="component" value="Chromosome 3"/>
</dbReference>
<keyword evidence="2" id="KW-1185">Reference proteome</keyword>
<evidence type="ECO:0000313" key="2">
    <source>
        <dbReference type="Proteomes" id="UP000595437"/>
    </source>
</evidence>
<evidence type="ECO:0000313" key="1">
    <source>
        <dbReference type="EMBL" id="QQP52105.1"/>
    </source>
</evidence>
<accession>A0A7T8KB97</accession>
<sequence length="82" mass="9589">MLSFLKTYSQSRMQSNDVLQQCIDLLDGVLQDVEDGLQQKLLFIKDQLNLASKSPFQRRYSALLLATAVMWHNIFLTLYRQH</sequence>
<reference evidence="2" key="1">
    <citation type="submission" date="2021-01" db="EMBL/GenBank/DDBJ databases">
        <title>Caligus Genome Assembly.</title>
        <authorList>
            <person name="Gallardo-Escarate C."/>
        </authorList>
    </citation>
    <scope>NUCLEOTIDE SEQUENCE [LARGE SCALE GENOMIC DNA]</scope>
</reference>
<dbReference type="EMBL" id="CP045892">
    <property type="protein sequence ID" value="QQP52105.1"/>
    <property type="molecule type" value="Genomic_DNA"/>
</dbReference>
<protein>
    <submittedName>
        <fullName evidence="1">Uncharacterized protein</fullName>
    </submittedName>
</protein>
<name>A0A7T8KB97_CALRO</name>
<organism evidence="1 2">
    <name type="scientific">Caligus rogercresseyi</name>
    <name type="common">Sea louse</name>
    <dbReference type="NCBI Taxonomy" id="217165"/>
    <lineage>
        <taxon>Eukaryota</taxon>
        <taxon>Metazoa</taxon>
        <taxon>Ecdysozoa</taxon>
        <taxon>Arthropoda</taxon>
        <taxon>Crustacea</taxon>
        <taxon>Multicrustacea</taxon>
        <taxon>Hexanauplia</taxon>
        <taxon>Copepoda</taxon>
        <taxon>Siphonostomatoida</taxon>
        <taxon>Caligidae</taxon>
        <taxon>Caligus</taxon>
    </lineage>
</organism>